<dbReference type="AlphaFoldDB" id="A0A1H7WD17"/>
<dbReference type="Proteomes" id="UP000198744">
    <property type="component" value="Unassembled WGS sequence"/>
</dbReference>
<reference evidence="1 2" key="1">
    <citation type="submission" date="2016-10" db="EMBL/GenBank/DDBJ databases">
        <authorList>
            <person name="de Groot N.N."/>
        </authorList>
    </citation>
    <scope>NUCLEOTIDE SEQUENCE [LARGE SCALE GENOMIC DNA]</scope>
    <source>
        <strain evidence="1 2">DSM 8423</strain>
    </source>
</reference>
<gene>
    <name evidence="1" type="ORF">SAMN04489760_10658</name>
</gene>
<protein>
    <submittedName>
        <fullName evidence="1">Uncharacterized protein</fullName>
    </submittedName>
</protein>
<accession>A0A1H7WD17</accession>
<proteinExistence type="predicted"/>
<evidence type="ECO:0000313" key="1">
    <source>
        <dbReference type="EMBL" id="SEM18898.1"/>
    </source>
</evidence>
<dbReference type="EMBL" id="FOBS01000006">
    <property type="protein sequence ID" value="SEM18898.1"/>
    <property type="molecule type" value="Genomic_DNA"/>
</dbReference>
<evidence type="ECO:0000313" key="2">
    <source>
        <dbReference type="Proteomes" id="UP000198744"/>
    </source>
</evidence>
<name>A0A1H7WD17_9BACT</name>
<keyword evidence="2" id="KW-1185">Reference proteome</keyword>
<sequence length="90" mass="10107">MEGVIFFKLAETPAARPESGISLCTSRPQPFAAQGPREPDREAAFMLDFFKTSAGTALRQSFWSRERSIMTEEVPAVFLAEKTEFYLKAL</sequence>
<organism evidence="1 2">
    <name type="scientific">Syntrophus gentianae</name>
    <dbReference type="NCBI Taxonomy" id="43775"/>
    <lineage>
        <taxon>Bacteria</taxon>
        <taxon>Pseudomonadati</taxon>
        <taxon>Thermodesulfobacteriota</taxon>
        <taxon>Syntrophia</taxon>
        <taxon>Syntrophales</taxon>
        <taxon>Syntrophaceae</taxon>
        <taxon>Syntrophus</taxon>
    </lineage>
</organism>